<dbReference type="InterPro" id="IPR023158">
    <property type="entry name" value="YerB-like_sf"/>
</dbReference>
<dbReference type="Proteomes" id="UP000193006">
    <property type="component" value="Chromosome"/>
</dbReference>
<dbReference type="Pfam" id="PF17479">
    <property type="entry name" value="DUF3048_C"/>
    <property type="match status" value="1"/>
</dbReference>
<protein>
    <submittedName>
        <fullName evidence="4">Putative lipoprotein YerB</fullName>
    </submittedName>
</protein>
<dbReference type="PROSITE" id="PS51257">
    <property type="entry name" value="PROKAR_LIPOPROTEIN"/>
    <property type="match status" value="1"/>
</dbReference>
<feature type="domain" description="DUF3048" evidence="3">
    <location>
        <begin position="217"/>
        <end position="325"/>
    </location>
</feature>
<gene>
    <name evidence="4" type="primary">yerB</name>
    <name evidence="4" type="ORF">BkAM31D_01980</name>
</gene>
<evidence type="ECO:0000313" key="4">
    <source>
        <dbReference type="EMBL" id="ARK28712.1"/>
    </source>
</evidence>
<dbReference type="InterPro" id="IPR021416">
    <property type="entry name" value="DUF3048_N"/>
</dbReference>
<keyword evidence="5" id="KW-1185">Reference proteome</keyword>
<evidence type="ECO:0000259" key="3">
    <source>
        <dbReference type="Pfam" id="PF17479"/>
    </source>
</evidence>
<dbReference type="Gene3D" id="3.50.90.10">
    <property type="entry name" value="YerB-like"/>
    <property type="match status" value="1"/>
</dbReference>
<dbReference type="SUPFAM" id="SSF159774">
    <property type="entry name" value="YerB-like"/>
    <property type="match status" value="1"/>
</dbReference>
<evidence type="ECO:0000256" key="1">
    <source>
        <dbReference type="SAM" id="SignalP"/>
    </source>
</evidence>
<keyword evidence="1" id="KW-0732">Signal</keyword>
<proteinExistence type="predicted"/>
<dbReference type="KEGG" id="bkw:BkAM31D_01980"/>
<keyword evidence="4" id="KW-0449">Lipoprotein</keyword>
<dbReference type="InterPro" id="IPR035328">
    <property type="entry name" value="DUF3048_C"/>
</dbReference>
<feature type="chain" id="PRO_5011007621" evidence="1">
    <location>
        <begin position="26"/>
        <end position="340"/>
    </location>
</feature>
<dbReference type="RefSeq" id="WP_066158497.1">
    <property type="nucleotide sequence ID" value="NZ_CP020814.1"/>
</dbReference>
<dbReference type="STRING" id="199441.BkAM31D_01980"/>
<accession>A0A1X9ME53</accession>
<evidence type="ECO:0000313" key="5">
    <source>
        <dbReference type="Proteomes" id="UP000193006"/>
    </source>
</evidence>
<name>A0A1X9ME53_9BACI</name>
<feature type="signal peptide" evidence="1">
    <location>
        <begin position="1"/>
        <end position="25"/>
    </location>
</feature>
<dbReference type="EMBL" id="CP020814">
    <property type="protein sequence ID" value="ARK28712.1"/>
    <property type="molecule type" value="Genomic_DNA"/>
</dbReference>
<sequence precursor="true">MKKSWKYLFILTALIIGGCANNDQAVEEAEELEQAEEELVEAPSLNTYPLTGLETEEEIDKRVIGVTINNHPAARPQSGLKDADIVYEILSEYEVTRLVALYQSELPERVGPVRSARPYHIDLVNGYQGILVHHGWSPEAQVRIERGEIDSLNGLAYDGTLFQRSSERKAPHNSYITSEHIVEGVMELNYSLESEVTPLTFHEQDDIRVVGVAGDNIEINYYNLNRVHYEYDEQSGYYHRYNGEDQTIDLENELPIELSNLFIVETGHTVLDDQGRRAIDLTSGGRGILFQSGIAMEVNWESRDGQIIPVNDGQIVPFKRGQSWINIVPTDPGLEKMVTY</sequence>
<evidence type="ECO:0000259" key="2">
    <source>
        <dbReference type="Pfam" id="PF11258"/>
    </source>
</evidence>
<reference evidence="4 5" key="1">
    <citation type="submission" date="2017-04" db="EMBL/GenBank/DDBJ databases">
        <title>Bacillus krulwichiae AM31D Genome sequencing and assembly.</title>
        <authorList>
            <person name="Krulwich T.A."/>
            <person name="Anastor L."/>
            <person name="Ehrlich R."/>
            <person name="Ehrlich G.D."/>
            <person name="Janto B."/>
        </authorList>
    </citation>
    <scope>NUCLEOTIDE SEQUENCE [LARGE SCALE GENOMIC DNA]</scope>
    <source>
        <strain evidence="4 5">AM31D</strain>
    </source>
</reference>
<dbReference type="Pfam" id="PF11258">
    <property type="entry name" value="DUF3048"/>
    <property type="match status" value="1"/>
</dbReference>
<dbReference type="AlphaFoldDB" id="A0A1X9ME53"/>
<feature type="domain" description="DUF3048" evidence="2">
    <location>
        <begin position="50"/>
        <end position="190"/>
    </location>
</feature>
<organism evidence="4 5">
    <name type="scientific">Halalkalibacter krulwichiae</name>
    <dbReference type="NCBI Taxonomy" id="199441"/>
    <lineage>
        <taxon>Bacteria</taxon>
        <taxon>Bacillati</taxon>
        <taxon>Bacillota</taxon>
        <taxon>Bacilli</taxon>
        <taxon>Bacillales</taxon>
        <taxon>Bacillaceae</taxon>
        <taxon>Halalkalibacter</taxon>
    </lineage>
</organism>